<dbReference type="EMBL" id="HBUF01414769">
    <property type="protein sequence ID" value="CAG6739693.1"/>
    <property type="molecule type" value="Transcribed_RNA"/>
</dbReference>
<name>A0A8D9E3S3_9HEMI</name>
<feature type="signal peptide" evidence="1">
    <location>
        <begin position="1"/>
        <end position="21"/>
    </location>
</feature>
<organism evidence="2">
    <name type="scientific">Cacopsylla melanoneura</name>
    <dbReference type="NCBI Taxonomy" id="428564"/>
    <lineage>
        <taxon>Eukaryota</taxon>
        <taxon>Metazoa</taxon>
        <taxon>Ecdysozoa</taxon>
        <taxon>Arthropoda</taxon>
        <taxon>Hexapoda</taxon>
        <taxon>Insecta</taxon>
        <taxon>Pterygota</taxon>
        <taxon>Neoptera</taxon>
        <taxon>Paraneoptera</taxon>
        <taxon>Hemiptera</taxon>
        <taxon>Sternorrhyncha</taxon>
        <taxon>Psylloidea</taxon>
        <taxon>Psyllidae</taxon>
        <taxon>Psyllinae</taxon>
        <taxon>Cacopsylla</taxon>
    </lineage>
</organism>
<accession>A0A8D9E3S3</accession>
<sequence length="111" mass="12963">MLYTVIRITMLLFTILEYHSADDSGPYAIMVLAEQTFEVFMFAFKIFYTCYRGSQLTSEGKRTLIIIREINLKLEENMSRHGRAAIKQSLDMFTVRVNCQVKKGNMFYVVI</sequence>
<evidence type="ECO:0000256" key="1">
    <source>
        <dbReference type="SAM" id="SignalP"/>
    </source>
</evidence>
<dbReference type="AlphaFoldDB" id="A0A8D9E3S3"/>
<keyword evidence="1" id="KW-0732">Signal</keyword>
<evidence type="ECO:0000313" key="2">
    <source>
        <dbReference type="EMBL" id="CAG6739693.1"/>
    </source>
</evidence>
<proteinExistence type="predicted"/>
<protein>
    <submittedName>
        <fullName evidence="2">Uncharacterized protein</fullName>
    </submittedName>
</protein>
<feature type="chain" id="PRO_5034687584" evidence="1">
    <location>
        <begin position="22"/>
        <end position="111"/>
    </location>
</feature>
<reference evidence="2" key="1">
    <citation type="submission" date="2021-05" db="EMBL/GenBank/DDBJ databases">
        <authorList>
            <person name="Alioto T."/>
            <person name="Alioto T."/>
            <person name="Gomez Garrido J."/>
        </authorList>
    </citation>
    <scope>NUCLEOTIDE SEQUENCE</scope>
</reference>